<feature type="region of interest" description="Disordered" evidence="3">
    <location>
        <begin position="797"/>
        <end position="826"/>
    </location>
</feature>
<feature type="compositionally biased region" description="Low complexity" evidence="3">
    <location>
        <begin position="113"/>
        <end position="123"/>
    </location>
</feature>
<feature type="compositionally biased region" description="Basic and acidic residues" evidence="3">
    <location>
        <begin position="8"/>
        <end position="23"/>
    </location>
</feature>
<dbReference type="GO" id="GO:0070941">
    <property type="term" value="P:eisosome assembly"/>
    <property type="evidence" value="ECO:0007669"/>
    <property type="project" value="TreeGrafter"/>
</dbReference>
<dbReference type="PANTHER" id="PTHR28298:SF1">
    <property type="entry name" value="EISOSOME PROTEIN 1"/>
    <property type="match status" value="1"/>
</dbReference>
<sequence length="910" mass="100628">MSLVSAIAEKERTSQSDSSTKHEKATKRSSAVYQTTGEPLSREALYRAKMKYGYYQSPANKPSVGVKDTAQASDSAAVLAASNKQTIDAYKRLLDPNATRAAHAVAKTKTRSRTTSVTSNKSRSGGENVSPQERASAAASKAFSMTSTREQSLGIGAITENKRETTSKDTTNKAYSLKSASSVLKQYERDQHKPKPEVIPTSKKMNLSKVLKGAESRAETRVKQRTEPNSQNFSYGIKTNVNQYNQFTLSKDMMNAIMSKTGQKDISTSEASSSKGKSSLETSAKSKTGSISSGKDHDMAMNAAYAVRAFDTRTAVDDELEKQAENRQMYLNQLTSTKVLAQARANVDKEIENIEKEDYGRQLFANDAYNRTAVSIAQKNLTKKRALVNNKINMGGGLWLSSEDIQKISQNLLNPVLGEITERADSQRAADVDIANRTKALQQNVKNWNILQTEKIANDIKYQKDSDDRLAKEKNDALVAANNKYNEMIQKMETELNKHNEEFNDTKQTYEDLKLEMSMKLDLEQEYCDKELINWNDTRAHDIQDALKEQRTLLQPYLLDLQRAQDEHDQLIKEYDTINGRITFLTTQIDEHKAKIENYSHDLEGQKEQETRVISEQDELDENKKALEEDLDKSIIVKANKVKEEAQLSAKELELKQFELDAAINERKSELNAAEISLQKEKLLLLDVMKESSELEGSPQLDEEKVKTLIGMSSAEYLSKHRPVETAPPAATSAAAMEAIPEAESNDIVATQSEPSAVTPETAPIAKTTTNTSHKSGKFGLGGLFLGSRASHNAKLHHNKTETSKSPIVASSSTTTAPPATTTTATTKNMSVPVAKDTQTLEPSFSGFSQGSMINNEDDEVETEDIIGDTVASLKEKSSTTDVNDDDDDDDIQINGETGRAGGSYLKEVF</sequence>
<feature type="region of interest" description="Disordered" evidence="3">
    <location>
        <begin position="102"/>
        <end position="146"/>
    </location>
</feature>
<reference evidence="4 5" key="1">
    <citation type="submission" date="2017-04" db="EMBL/GenBank/DDBJ databases">
        <authorList>
            <person name="Afonso C.L."/>
            <person name="Miller P.J."/>
            <person name="Scott M.A."/>
            <person name="Spackman E."/>
            <person name="Goraichik I."/>
            <person name="Dimitrov K.M."/>
            <person name="Suarez D.L."/>
            <person name="Swayne D.E."/>
        </authorList>
    </citation>
    <scope>NUCLEOTIDE SEQUENCE [LARGE SCALE GENOMIC DNA]</scope>
</reference>
<dbReference type="PANTHER" id="PTHR28298">
    <property type="entry name" value="EISOSOME PROTEIN 1"/>
    <property type="match status" value="1"/>
</dbReference>
<dbReference type="STRING" id="1789683.A0A1X7R8H9"/>
<protein>
    <submittedName>
        <fullName evidence="4">Similar to Saccharomyces cerevisiae YMR031C EIS1 Component of the eisosome that is required for proper eisosome assembly</fullName>
    </submittedName>
</protein>
<feature type="region of interest" description="Disordered" evidence="3">
    <location>
        <begin position="263"/>
        <end position="295"/>
    </location>
</feature>
<feature type="compositionally biased region" description="Low complexity" evidence="3">
    <location>
        <begin position="810"/>
        <end position="826"/>
    </location>
</feature>
<comment type="similarity">
    <text evidence="1">Belongs to the EIS1 family.</text>
</comment>
<proteinExistence type="inferred from homology"/>
<feature type="compositionally biased region" description="Acidic residues" evidence="3">
    <location>
        <begin position="883"/>
        <end position="892"/>
    </location>
</feature>
<keyword evidence="5" id="KW-1185">Reference proteome</keyword>
<feature type="coiled-coil region" evidence="2">
    <location>
        <begin position="561"/>
        <end position="609"/>
    </location>
</feature>
<evidence type="ECO:0000313" key="5">
    <source>
        <dbReference type="Proteomes" id="UP000196158"/>
    </source>
</evidence>
<dbReference type="OrthoDB" id="4070583at2759"/>
<name>A0A1X7R8H9_9SACH</name>
<evidence type="ECO:0000256" key="1">
    <source>
        <dbReference type="ARBA" id="ARBA00008528"/>
    </source>
</evidence>
<feature type="compositionally biased region" description="Low complexity" evidence="3">
    <location>
        <begin position="268"/>
        <end position="283"/>
    </location>
</feature>
<evidence type="ECO:0000256" key="3">
    <source>
        <dbReference type="SAM" id="MobiDB-lite"/>
    </source>
</evidence>
<evidence type="ECO:0000256" key="2">
    <source>
        <dbReference type="SAM" id="Coils"/>
    </source>
</evidence>
<feature type="coiled-coil region" evidence="2">
    <location>
        <begin position="471"/>
        <end position="516"/>
    </location>
</feature>
<dbReference type="InterPro" id="IPR024527">
    <property type="entry name" value="Eisosome1"/>
</dbReference>
<dbReference type="Pfam" id="PF12757">
    <property type="entry name" value="Eisosome1"/>
    <property type="match status" value="1"/>
</dbReference>
<feature type="region of interest" description="Disordered" evidence="3">
    <location>
        <begin position="1"/>
        <end position="38"/>
    </location>
</feature>
<evidence type="ECO:0000313" key="4">
    <source>
        <dbReference type="EMBL" id="SMN21759.1"/>
    </source>
</evidence>
<dbReference type="EMBL" id="FXLY01000009">
    <property type="protein sequence ID" value="SMN21759.1"/>
    <property type="molecule type" value="Genomic_DNA"/>
</dbReference>
<keyword evidence="2" id="KW-0175">Coiled coil</keyword>
<gene>
    <name evidence="4" type="ORF">KASA_0J00649G</name>
</gene>
<dbReference type="Proteomes" id="UP000196158">
    <property type="component" value="Unassembled WGS sequence"/>
</dbReference>
<feature type="compositionally biased region" description="Polar residues" evidence="3">
    <location>
        <begin position="28"/>
        <end position="38"/>
    </location>
</feature>
<feature type="region of interest" description="Disordered" evidence="3">
    <location>
        <begin position="872"/>
        <end position="910"/>
    </location>
</feature>
<organism evidence="4 5">
    <name type="scientific">Maudiozyma saulgeensis</name>
    <dbReference type="NCBI Taxonomy" id="1789683"/>
    <lineage>
        <taxon>Eukaryota</taxon>
        <taxon>Fungi</taxon>
        <taxon>Dikarya</taxon>
        <taxon>Ascomycota</taxon>
        <taxon>Saccharomycotina</taxon>
        <taxon>Saccharomycetes</taxon>
        <taxon>Saccharomycetales</taxon>
        <taxon>Saccharomycetaceae</taxon>
        <taxon>Maudiozyma</taxon>
    </lineage>
</organism>
<dbReference type="AlphaFoldDB" id="A0A1X7R8H9"/>
<accession>A0A1X7R8H9</accession>